<evidence type="ECO:0000256" key="6">
    <source>
        <dbReference type="ARBA" id="ARBA00022989"/>
    </source>
</evidence>
<dbReference type="AlphaFoldDB" id="A0A1J4U5Q5"/>
<evidence type="ECO:0000259" key="9">
    <source>
        <dbReference type="Pfam" id="PF00482"/>
    </source>
</evidence>
<feature type="domain" description="Type II secretion system protein GspF" evidence="9">
    <location>
        <begin position="36"/>
        <end position="159"/>
    </location>
</feature>
<dbReference type="GO" id="GO:0015628">
    <property type="term" value="P:protein secretion by the type II secretion system"/>
    <property type="evidence" value="ECO:0007669"/>
    <property type="project" value="TreeGrafter"/>
</dbReference>
<dbReference type="GO" id="GO:0005886">
    <property type="term" value="C:plasma membrane"/>
    <property type="evidence" value="ECO:0007669"/>
    <property type="project" value="UniProtKB-SubCell"/>
</dbReference>
<evidence type="ECO:0000256" key="1">
    <source>
        <dbReference type="ARBA" id="ARBA00004429"/>
    </source>
</evidence>
<dbReference type="STRING" id="1805238.AUJ23_01390"/>
<dbReference type="PANTHER" id="PTHR30012">
    <property type="entry name" value="GENERAL SECRETION PATHWAY PROTEIN"/>
    <property type="match status" value="1"/>
</dbReference>
<keyword evidence="4" id="KW-0997">Cell inner membrane</keyword>
<name>A0A1J4U5Q5_9BACT</name>
<dbReference type="PRINTS" id="PR00812">
    <property type="entry name" value="BCTERIALGSPF"/>
</dbReference>
<evidence type="ECO:0000313" key="11">
    <source>
        <dbReference type="Proteomes" id="UP000181941"/>
    </source>
</evidence>
<dbReference type="InterPro" id="IPR042094">
    <property type="entry name" value="T2SS_GspF_sf"/>
</dbReference>
<evidence type="ECO:0000256" key="3">
    <source>
        <dbReference type="ARBA" id="ARBA00022475"/>
    </source>
</evidence>
<proteinExistence type="inferred from homology"/>
<dbReference type="PANTHER" id="PTHR30012:SF0">
    <property type="entry name" value="TYPE II SECRETION SYSTEM PROTEIN F-RELATED"/>
    <property type="match status" value="1"/>
</dbReference>
<feature type="domain" description="Type II secretion system protein GspF" evidence="9">
    <location>
        <begin position="242"/>
        <end position="365"/>
    </location>
</feature>
<keyword evidence="3" id="KW-1003">Cell membrane</keyword>
<dbReference type="InterPro" id="IPR003004">
    <property type="entry name" value="GspF/PilC"/>
</dbReference>
<sequence length="373" mass="41803">MSDERPKKESSPFEKKINKFFINHFTKVKTIDKIFFLEHLKTMLSAGLSLIEGLDVLSKEIQNKKLNSVINEIKIGVENGSQFSEVLTQYPKVFPPIYVKMIASGEISGKLEGSLEQVMTQMKKNYELTSTIHGALIYPAVIVVAISAVSVLMVTFVLPKLMVMFDDVDAKLPLSTRILVAITDFMSKPLNLILIFLILSTIVGFFIFSLKKFPKFKRFIHKINVNLPIIGKIIKQINLARFSLTLSSLLKSTIPIVEAVDISAEICSNVRYQDALKIAAEKIKKGTNLSQTLREFNKLFPPMVTEMIMVGERTGEIDKLLDELSKFYSNEVDKTMKNFSTIIEPVIIILLGLGVAGIAVAVIMPIYSLTQSF</sequence>
<evidence type="ECO:0000256" key="7">
    <source>
        <dbReference type="ARBA" id="ARBA00023136"/>
    </source>
</evidence>
<evidence type="ECO:0000256" key="2">
    <source>
        <dbReference type="ARBA" id="ARBA00005745"/>
    </source>
</evidence>
<comment type="similarity">
    <text evidence="2">Belongs to the GSP F family.</text>
</comment>
<evidence type="ECO:0000256" key="5">
    <source>
        <dbReference type="ARBA" id="ARBA00022692"/>
    </source>
</evidence>
<comment type="subcellular location">
    <subcellularLocation>
        <location evidence="1">Cell inner membrane</location>
        <topology evidence="1">Multi-pass membrane protein</topology>
    </subcellularLocation>
</comment>
<gene>
    <name evidence="10" type="ORF">AUJ23_01390</name>
</gene>
<feature type="transmembrane region" description="Helical" evidence="8">
    <location>
        <begin position="132"/>
        <end position="158"/>
    </location>
</feature>
<reference evidence="10 11" key="1">
    <citation type="journal article" date="2016" name="Environ. Microbiol.">
        <title>Genomic resolution of a cold subsurface aquifer community provides metabolic insights for novel microbes adapted to high CO concentrations.</title>
        <authorList>
            <person name="Probst A.J."/>
            <person name="Castelle C.J."/>
            <person name="Singh A."/>
            <person name="Brown C.T."/>
            <person name="Anantharaman K."/>
            <person name="Sharon I."/>
            <person name="Hug L.A."/>
            <person name="Burstein D."/>
            <person name="Emerson J.B."/>
            <person name="Thomas B.C."/>
            <person name="Banfield J.F."/>
        </authorList>
    </citation>
    <scope>NUCLEOTIDE SEQUENCE [LARGE SCALE GENOMIC DNA]</scope>
    <source>
        <strain evidence="10">CG1_02_32_51</strain>
    </source>
</reference>
<dbReference type="Pfam" id="PF00482">
    <property type="entry name" value="T2SSF"/>
    <property type="match status" value="2"/>
</dbReference>
<keyword evidence="6 8" id="KW-1133">Transmembrane helix</keyword>
<feature type="transmembrane region" description="Helical" evidence="8">
    <location>
        <begin position="346"/>
        <end position="367"/>
    </location>
</feature>
<evidence type="ECO:0000256" key="8">
    <source>
        <dbReference type="SAM" id="Phobius"/>
    </source>
</evidence>
<accession>A0A1J4U5Q5</accession>
<keyword evidence="7 8" id="KW-0472">Membrane</keyword>
<dbReference type="Proteomes" id="UP000181941">
    <property type="component" value="Unassembled WGS sequence"/>
</dbReference>
<dbReference type="EMBL" id="MNVC01000015">
    <property type="protein sequence ID" value="OIO19842.1"/>
    <property type="molecule type" value="Genomic_DNA"/>
</dbReference>
<dbReference type="FunFam" id="1.20.81.30:FF:000001">
    <property type="entry name" value="Type II secretion system protein F"/>
    <property type="match status" value="2"/>
</dbReference>
<feature type="transmembrane region" description="Helical" evidence="8">
    <location>
        <begin position="190"/>
        <end position="210"/>
    </location>
</feature>
<dbReference type="InterPro" id="IPR018076">
    <property type="entry name" value="T2SS_GspF_dom"/>
</dbReference>
<protein>
    <recommendedName>
        <fullName evidence="9">Type II secretion system protein GspF domain-containing protein</fullName>
    </recommendedName>
</protein>
<organism evidence="10 11">
    <name type="scientific">Candidatus Magasanikbacteria bacterium CG1_02_32_51</name>
    <dbReference type="NCBI Taxonomy" id="1805238"/>
    <lineage>
        <taxon>Bacteria</taxon>
        <taxon>Candidatus Magasanikiibacteriota</taxon>
    </lineage>
</organism>
<keyword evidence="5 8" id="KW-0812">Transmembrane</keyword>
<dbReference type="Gene3D" id="1.20.81.30">
    <property type="entry name" value="Type II secretion system (T2SS), domain F"/>
    <property type="match status" value="2"/>
</dbReference>
<comment type="caution">
    <text evidence="10">The sequence shown here is derived from an EMBL/GenBank/DDBJ whole genome shotgun (WGS) entry which is preliminary data.</text>
</comment>
<evidence type="ECO:0000256" key="4">
    <source>
        <dbReference type="ARBA" id="ARBA00022519"/>
    </source>
</evidence>
<evidence type="ECO:0000313" key="10">
    <source>
        <dbReference type="EMBL" id="OIO19842.1"/>
    </source>
</evidence>